<feature type="transmembrane region" description="Helical" evidence="2">
    <location>
        <begin position="758"/>
        <end position="781"/>
    </location>
</feature>
<dbReference type="SUPFAM" id="SSF48726">
    <property type="entry name" value="Immunoglobulin"/>
    <property type="match status" value="1"/>
</dbReference>
<evidence type="ECO:0000313" key="5">
    <source>
        <dbReference type="Proteomes" id="UP000283210"/>
    </source>
</evidence>
<dbReference type="OrthoDB" id="8960680at2759"/>
<dbReference type="AlphaFoldDB" id="A0A437DLM6"/>
<proteinExistence type="predicted"/>
<name>A0A437DLM6_ORYJA</name>
<feature type="signal peptide" evidence="3">
    <location>
        <begin position="1"/>
        <end position="17"/>
    </location>
</feature>
<dbReference type="Proteomes" id="UP000283210">
    <property type="component" value="Chromosome 2"/>
</dbReference>
<dbReference type="InterPro" id="IPR036179">
    <property type="entry name" value="Ig-like_dom_sf"/>
</dbReference>
<gene>
    <name evidence="4" type="ORF">OJAV_G00017000</name>
</gene>
<keyword evidence="2" id="KW-1133">Transmembrane helix</keyword>
<accession>A0A437DLM6</accession>
<reference evidence="4 5" key="2">
    <citation type="submission" date="2019-01" db="EMBL/GenBank/DDBJ databases">
        <title>A chromosome length genome reference of the Java medaka (oryzias javanicus).</title>
        <authorList>
            <person name="Herpin A."/>
            <person name="Takehana Y."/>
            <person name="Naruse K."/>
            <person name="Ansai S."/>
            <person name="Kawaguchi M."/>
        </authorList>
    </citation>
    <scope>NUCLEOTIDE SEQUENCE [LARGE SCALE GENOMIC DNA]</scope>
    <source>
        <strain evidence="4">RS831</strain>
        <tissue evidence="4">Whole body</tissue>
    </source>
</reference>
<dbReference type="EMBL" id="CM012438">
    <property type="protein sequence ID" value="RVE75434.1"/>
    <property type="molecule type" value="Genomic_DNA"/>
</dbReference>
<evidence type="ECO:0000256" key="1">
    <source>
        <dbReference type="SAM" id="MobiDB-lite"/>
    </source>
</evidence>
<evidence type="ECO:0000256" key="3">
    <source>
        <dbReference type="SAM" id="SignalP"/>
    </source>
</evidence>
<feature type="transmembrane region" description="Helical" evidence="2">
    <location>
        <begin position="134"/>
        <end position="160"/>
    </location>
</feature>
<keyword evidence="2" id="KW-0472">Membrane</keyword>
<evidence type="ECO:0000256" key="2">
    <source>
        <dbReference type="SAM" id="Phobius"/>
    </source>
</evidence>
<dbReference type="Gene3D" id="2.60.40.10">
    <property type="entry name" value="Immunoglobulins"/>
    <property type="match status" value="1"/>
</dbReference>
<feature type="transmembrane region" description="Helical" evidence="2">
    <location>
        <begin position="442"/>
        <end position="465"/>
    </location>
</feature>
<keyword evidence="2" id="KW-0812">Transmembrane</keyword>
<evidence type="ECO:0000313" key="4">
    <source>
        <dbReference type="EMBL" id="RVE75434.1"/>
    </source>
</evidence>
<keyword evidence="5" id="KW-1185">Reference proteome</keyword>
<reference evidence="4 5" key="1">
    <citation type="submission" date="2018-11" db="EMBL/GenBank/DDBJ databases">
        <authorList>
            <person name="Lopez-Roques C."/>
            <person name="Donnadieu C."/>
            <person name="Bouchez O."/>
            <person name="Klopp C."/>
            <person name="Cabau C."/>
            <person name="Zahm M."/>
        </authorList>
    </citation>
    <scope>NUCLEOTIDE SEQUENCE [LARGE SCALE GENOMIC DNA]</scope>
    <source>
        <strain evidence="4">RS831</strain>
        <tissue evidence="4">Whole body</tissue>
    </source>
</reference>
<organism evidence="4 5">
    <name type="scientific">Oryzias javanicus</name>
    <name type="common">Javanese ricefish</name>
    <name type="synonym">Aplocheilus javanicus</name>
    <dbReference type="NCBI Taxonomy" id="123683"/>
    <lineage>
        <taxon>Eukaryota</taxon>
        <taxon>Metazoa</taxon>
        <taxon>Chordata</taxon>
        <taxon>Craniata</taxon>
        <taxon>Vertebrata</taxon>
        <taxon>Euteleostomi</taxon>
        <taxon>Actinopterygii</taxon>
        <taxon>Neopterygii</taxon>
        <taxon>Teleostei</taxon>
        <taxon>Neoteleostei</taxon>
        <taxon>Acanthomorphata</taxon>
        <taxon>Ovalentaria</taxon>
        <taxon>Atherinomorphae</taxon>
        <taxon>Beloniformes</taxon>
        <taxon>Adrianichthyidae</taxon>
        <taxon>Oryziinae</taxon>
        <taxon>Oryzias</taxon>
    </lineage>
</organism>
<protein>
    <recommendedName>
        <fullName evidence="6">Ig-like domain-containing protein</fullName>
    </recommendedName>
</protein>
<dbReference type="InterPro" id="IPR013783">
    <property type="entry name" value="Ig-like_fold"/>
</dbReference>
<evidence type="ECO:0008006" key="6">
    <source>
        <dbReference type="Google" id="ProtNLM"/>
    </source>
</evidence>
<feature type="chain" id="PRO_5019455505" description="Ig-like domain-containing protein" evidence="3">
    <location>
        <begin position="18"/>
        <end position="852"/>
    </location>
</feature>
<feature type="region of interest" description="Disordered" evidence="1">
    <location>
        <begin position="797"/>
        <end position="819"/>
    </location>
</feature>
<sequence>MARRDACFLLLLHLSLCFNSEVTLVKTVRADPDVTPVCSGATLPSITLTVCRIRTKWRTEVCRVLYQHRQNFSSECGSRFRLVTENQTLLLQMTHLRAEDGGNHTCECSHRHGTDVLHLQVTVEEDAEEGGVSAVLGVTTVASSASGLLMVAAALLGLFLRKVAFRAQRHSELQRPTSKGEEDSTYASLQQPTGDLYQPVESSGPAPKVTWVKQEDEDSEIYENLRTSPLQVQNLQEVLRRAETVRSSRLESCVDLFVEAASEVEGTTAHFLSQGFWVRGTVPQLQTSCCRRRDAVHVCSHAGMETCKLYFLLLLLTNAEGSRERLQKILHHQPDVIPVCRNDSSNAILLIVCLIHTEGGSCRLTFRPGRTSDPECGSKVQMMVENQTVFLQLSSLGAEDSGNSSCQCSRTEGVTIVELDITVVTTGNRTVDSFPSKFQLTIFLVVLVLVLVLASGVLLFLQMIVTQKRRENVRLELPLQRSPSRRRQRPNSGPLQTSKGEEDSTYASLQQPTGDLYQPVESSGPAPKVTWVKQEDEDSEIYENLRTSPLQVQNLQEVLRRAETVRSSRLESCVDLFVEAASEVEGTTTHFLSQGFWVRGTVPQLQTSCCRRRDAVHVCSHAGMETCKLYFLLLLLTNAEGFRERLQKILHHQPDVIPVCRNDSSNVILLIVCLIHTEGGFCRLTFRPGRTSDPECGSKVQMMVEKQTVFLQLSSLGAEDSGNSSCQCSRAEGVTIVELNITVVTTGNRTVDSFPSKFQLTIFLVVLVLVLVLASGVLLFLQMIVTQKRRENVRLELPLQRSPSRRRQRPNSGPPQTVVEDVEPYDEFQQKENVLYSSSRAHSCSTISDVLT</sequence>
<feature type="region of interest" description="Disordered" evidence="1">
    <location>
        <begin position="476"/>
        <end position="508"/>
    </location>
</feature>
<keyword evidence="3" id="KW-0732">Signal</keyword>